<protein>
    <submittedName>
        <fullName evidence="7">ABC-type glycerol-3-phosphate transport system substrate-binding protein</fullName>
    </submittedName>
</protein>
<dbReference type="RefSeq" id="WP_110325615.1">
    <property type="nucleotide sequence ID" value="NZ_QJKD01000019.1"/>
</dbReference>
<comment type="caution">
    <text evidence="7">The sequence shown here is derived from an EMBL/GenBank/DDBJ whole genome shotgun (WGS) entry which is preliminary data.</text>
</comment>
<gene>
    <name evidence="7" type="ORF">DFR60_11972</name>
</gene>
<dbReference type="CDD" id="cd13585">
    <property type="entry name" value="PBP2_TMBP_like"/>
    <property type="match status" value="1"/>
</dbReference>
<keyword evidence="4 6" id="KW-0732">Signal</keyword>
<accession>A0A2V3XZ14</accession>
<reference evidence="7 8" key="1">
    <citation type="submission" date="2018-05" db="EMBL/GenBank/DDBJ databases">
        <title>Genomic Encyclopedia of Type Strains, Phase IV (KMG-IV): sequencing the most valuable type-strain genomes for metagenomic binning, comparative biology and taxonomic classification.</title>
        <authorList>
            <person name="Goeker M."/>
        </authorList>
    </citation>
    <scope>NUCLEOTIDE SEQUENCE [LARGE SCALE GENOMIC DNA]</scope>
    <source>
        <strain evidence="7 8">DSM 24995</strain>
    </source>
</reference>
<dbReference type="Proteomes" id="UP000248057">
    <property type="component" value="Unassembled WGS sequence"/>
</dbReference>
<evidence type="ECO:0000313" key="8">
    <source>
        <dbReference type="Proteomes" id="UP000248057"/>
    </source>
</evidence>
<evidence type="ECO:0000313" key="7">
    <source>
        <dbReference type="EMBL" id="PXX47902.1"/>
    </source>
</evidence>
<dbReference type="PROSITE" id="PS51257">
    <property type="entry name" value="PROKAR_LIPOPROTEIN"/>
    <property type="match status" value="1"/>
</dbReference>
<evidence type="ECO:0000256" key="5">
    <source>
        <dbReference type="SAM" id="MobiDB-lite"/>
    </source>
</evidence>
<dbReference type="Gene3D" id="3.40.190.10">
    <property type="entry name" value="Periplasmic binding protein-like II"/>
    <property type="match status" value="1"/>
</dbReference>
<dbReference type="PANTHER" id="PTHR43649">
    <property type="entry name" value="ARABINOSE-BINDING PROTEIN-RELATED"/>
    <property type="match status" value="1"/>
</dbReference>
<feature type="signal peptide" evidence="6">
    <location>
        <begin position="1"/>
        <end position="21"/>
    </location>
</feature>
<sequence length="495" mass="53727">MKKKELLSISLALVMAAGLTACGTNSTSETQKAPEAGAESTMSAEAEVKAEEGESIVLRIMDSSDSTQERRKVFNEEFMKRHPEIKVEYTMMSGDQMTQTLTTAIKSGDAPDLFALPSGVKLSTAISEGWYQSMSPYLTQEFIDSFETGSLNEGVTTFDGEIYALPEAANIVNSLMFYNKDILGQAGLDPENPPKTWSEFTDACKAITETGGGQYYGLIESGAAAVRTEIELRSFANLAGAKSNYYGVISIVDGKNPFASEGMKKALNLYADLTKEGSIHPDSINLDAPSARAMFAQGKAGFLIQGSWCIPTWREENPNLNFGVMALPVPDEGAKGGNPYIGAQPWMGISAKCQHPEAAALYLTELFGKDYQSLVVSDGGFVSCIKGVNEEAMTDTAMLEYYNLAKTSGKLCPDPLALNPETAEVYAKVKEVTPNLGQIMQGVMAGSIKDTDAELDRFSDAVEKEWESAMNEAGVDKSKFQFDDWDPMKDYDYSK</sequence>
<dbReference type="Pfam" id="PF01547">
    <property type="entry name" value="SBP_bac_1"/>
    <property type="match status" value="1"/>
</dbReference>
<feature type="region of interest" description="Disordered" evidence="5">
    <location>
        <begin position="23"/>
        <end position="43"/>
    </location>
</feature>
<evidence type="ECO:0000256" key="1">
    <source>
        <dbReference type="ARBA" id="ARBA00004196"/>
    </source>
</evidence>
<dbReference type="InterPro" id="IPR006059">
    <property type="entry name" value="SBP"/>
</dbReference>
<evidence type="ECO:0000256" key="3">
    <source>
        <dbReference type="ARBA" id="ARBA00022448"/>
    </source>
</evidence>
<keyword evidence="8" id="KW-1185">Reference proteome</keyword>
<dbReference type="PANTHER" id="PTHR43649:SF31">
    <property type="entry name" value="SN-GLYCEROL-3-PHOSPHATE-BINDING PERIPLASMIC PROTEIN UGPB"/>
    <property type="match status" value="1"/>
</dbReference>
<evidence type="ECO:0000256" key="6">
    <source>
        <dbReference type="SAM" id="SignalP"/>
    </source>
</evidence>
<name>A0A2V3XZ14_9FIRM</name>
<dbReference type="EMBL" id="QJKD01000019">
    <property type="protein sequence ID" value="PXX47902.1"/>
    <property type="molecule type" value="Genomic_DNA"/>
</dbReference>
<dbReference type="InterPro" id="IPR050490">
    <property type="entry name" value="Bact_solute-bd_prot1"/>
</dbReference>
<evidence type="ECO:0000256" key="4">
    <source>
        <dbReference type="ARBA" id="ARBA00022729"/>
    </source>
</evidence>
<comment type="similarity">
    <text evidence="2">Belongs to the bacterial solute-binding protein 1 family.</text>
</comment>
<dbReference type="GeneID" id="86064329"/>
<comment type="subcellular location">
    <subcellularLocation>
        <location evidence="1">Cell envelope</location>
    </subcellularLocation>
</comment>
<dbReference type="SUPFAM" id="SSF53850">
    <property type="entry name" value="Periplasmic binding protein-like II"/>
    <property type="match status" value="1"/>
</dbReference>
<keyword evidence="3" id="KW-0813">Transport</keyword>
<dbReference type="GO" id="GO:0030313">
    <property type="term" value="C:cell envelope"/>
    <property type="evidence" value="ECO:0007669"/>
    <property type="project" value="UniProtKB-SubCell"/>
</dbReference>
<proteinExistence type="inferred from homology"/>
<dbReference type="AlphaFoldDB" id="A0A2V3XZ14"/>
<feature type="chain" id="PRO_5038486162" evidence="6">
    <location>
        <begin position="22"/>
        <end position="495"/>
    </location>
</feature>
<evidence type="ECO:0000256" key="2">
    <source>
        <dbReference type="ARBA" id="ARBA00008520"/>
    </source>
</evidence>
<organism evidence="7 8">
    <name type="scientific">Hungatella effluvii</name>
    <dbReference type="NCBI Taxonomy" id="1096246"/>
    <lineage>
        <taxon>Bacteria</taxon>
        <taxon>Bacillati</taxon>
        <taxon>Bacillota</taxon>
        <taxon>Clostridia</taxon>
        <taxon>Lachnospirales</taxon>
        <taxon>Lachnospiraceae</taxon>
        <taxon>Hungatella</taxon>
    </lineage>
</organism>